<feature type="transmembrane region" description="Helical" evidence="6">
    <location>
        <begin position="231"/>
        <end position="253"/>
    </location>
</feature>
<feature type="transmembrane region" description="Helical" evidence="6">
    <location>
        <begin position="30"/>
        <end position="45"/>
    </location>
</feature>
<name>A0A1F5TAM7_9BACT</name>
<feature type="transmembrane region" description="Helical" evidence="6">
    <location>
        <begin position="260"/>
        <end position="293"/>
    </location>
</feature>
<organism evidence="9 10">
    <name type="scientific">Candidatus Falkowbacteria bacterium RIFOXYC2_FULL_48_21</name>
    <dbReference type="NCBI Taxonomy" id="1798005"/>
    <lineage>
        <taxon>Bacteria</taxon>
        <taxon>Candidatus Falkowiibacteriota</taxon>
    </lineage>
</organism>
<dbReference type="EMBL" id="MFGM01000041">
    <property type="protein sequence ID" value="OGF35955.1"/>
    <property type="molecule type" value="Genomic_DNA"/>
</dbReference>
<dbReference type="GO" id="GO:0005886">
    <property type="term" value="C:plasma membrane"/>
    <property type="evidence" value="ECO:0007669"/>
    <property type="project" value="UniProtKB-SubCell"/>
</dbReference>
<dbReference type="InterPro" id="IPR052159">
    <property type="entry name" value="Competence_DNA_uptake"/>
</dbReference>
<gene>
    <name evidence="9" type="ORF">A2482_03390</name>
</gene>
<evidence type="ECO:0000256" key="1">
    <source>
        <dbReference type="ARBA" id="ARBA00004651"/>
    </source>
</evidence>
<evidence type="ECO:0000259" key="7">
    <source>
        <dbReference type="Pfam" id="PF03772"/>
    </source>
</evidence>
<feature type="transmembrane region" description="Helical" evidence="6">
    <location>
        <begin position="421"/>
        <end position="440"/>
    </location>
</feature>
<dbReference type="Proteomes" id="UP000178656">
    <property type="component" value="Unassembled WGS sequence"/>
</dbReference>
<dbReference type="AlphaFoldDB" id="A0A1F5TAM7"/>
<dbReference type="NCBIfam" id="TIGR00360">
    <property type="entry name" value="ComEC_N-term"/>
    <property type="match status" value="1"/>
</dbReference>
<accession>A0A1F5TAM7</accession>
<evidence type="ECO:0000256" key="6">
    <source>
        <dbReference type="SAM" id="Phobius"/>
    </source>
</evidence>
<dbReference type="Pfam" id="PF13567">
    <property type="entry name" value="DUF4131"/>
    <property type="match status" value="1"/>
</dbReference>
<feature type="transmembrane region" description="Helical" evidence="6">
    <location>
        <begin position="7"/>
        <end position="24"/>
    </location>
</feature>
<feature type="transmembrane region" description="Helical" evidence="6">
    <location>
        <begin position="330"/>
        <end position="349"/>
    </location>
</feature>
<dbReference type="PANTHER" id="PTHR30619:SF7">
    <property type="entry name" value="BETA-LACTAMASE DOMAIN PROTEIN"/>
    <property type="match status" value="1"/>
</dbReference>
<feature type="transmembrane region" description="Helical" evidence="6">
    <location>
        <begin position="392"/>
        <end position="415"/>
    </location>
</feature>
<comment type="caution">
    <text evidence="9">The sequence shown here is derived from an EMBL/GenBank/DDBJ whole genome shotgun (WGS) entry which is preliminary data.</text>
</comment>
<protein>
    <recommendedName>
        <fullName evidence="11">ComEC/Rec2-related protein domain-containing protein</fullName>
    </recommendedName>
</protein>
<sequence>MRKSQKFFYSCLVFLLGVGLAEYVPLSGTVILVLIGAVAVGLIFWKQKRLALVFVLFFLFGFLRLHLAQPNINANHISFYNEQNKSFEAVIAEEPDARIAEQRLTVKPVDFKGKVLLKTALFPEYHYGDRLSVECKLLTPQAVEDFQYDRYLARYGIYSVCYIPKIKLIAGEQKNFLVSGIYKFKSAFARRINQTISEPHAALLAGILIGSRQGIPTDVSETFKDVGITHIIAISGYNITIIVAMLMGVFAALRVNRKKAFWGIVAGLIFFVILTGASASVVRAAVMGFIVLLAKQMGRASKVKNILILSAAAMVFVNPRILLWDAGFQLSFLATLGLIYLGPILQKRLTKLPEAFGLQENLASTLSAIIFTLPIILFNFHRFSLVAPLVNILVLPAIPWIMLVGFVQVVAAFIWLPLGQVVGWGSWALISYVVKIAQIFS</sequence>
<dbReference type="Pfam" id="PF03772">
    <property type="entry name" value="Competence"/>
    <property type="match status" value="1"/>
</dbReference>
<dbReference type="PANTHER" id="PTHR30619">
    <property type="entry name" value="DNA INTERNALIZATION/COMPETENCE PROTEIN COMEC/REC2"/>
    <property type="match status" value="1"/>
</dbReference>
<feature type="transmembrane region" description="Helical" evidence="6">
    <location>
        <begin position="50"/>
        <end position="67"/>
    </location>
</feature>
<dbReference type="InterPro" id="IPR025405">
    <property type="entry name" value="DUF4131"/>
</dbReference>
<keyword evidence="3 6" id="KW-0812">Transmembrane</keyword>
<proteinExistence type="predicted"/>
<evidence type="ECO:0008006" key="11">
    <source>
        <dbReference type="Google" id="ProtNLM"/>
    </source>
</evidence>
<feature type="transmembrane region" description="Helical" evidence="6">
    <location>
        <begin position="361"/>
        <end position="380"/>
    </location>
</feature>
<comment type="subcellular location">
    <subcellularLocation>
        <location evidence="1">Cell membrane</location>
        <topology evidence="1">Multi-pass membrane protein</topology>
    </subcellularLocation>
</comment>
<keyword evidence="5 6" id="KW-0472">Membrane</keyword>
<evidence type="ECO:0000256" key="5">
    <source>
        <dbReference type="ARBA" id="ARBA00023136"/>
    </source>
</evidence>
<evidence type="ECO:0000259" key="8">
    <source>
        <dbReference type="Pfam" id="PF13567"/>
    </source>
</evidence>
<evidence type="ECO:0000256" key="2">
    <source>
        <dbReference type="ARBA" id="ARBA00022475"/>
    </source>
</evidence>
<reference evidence="9 10" key="1">
    <citation type="journal article" date="2016" name="Nat. Commun.">
        <title>Thousands of microbial genomes shed light on interconnected biogeochemical processes in an aquifer system.</title>
        <authorList>
            <person name="Anantharaman K."/>
            <person name="Brown C.T."/>
            <person name="Hug L.A."/>
            <person name="Sharon I."/>
            <person name="Castelle C.J."/>
            <person name="Probst A.J."/>
            <person name="Thomas B.C."/>
            <person name="Singh A."/>
            <person name="Wilkins M.J."/>
            <person name="Karaoz U."/>
            <person name="Brodie E.L."/>
            <person name="Williams K.H."/>
            <person name="Hubbard S.S."/>
            <person name="Banfield J.F."/>
        </authorList>
    </citation>
    <scope>NUCLEOTIDE SEQUENCE [LARGE SCALE GENOMIC DNA]</scope>
</reference>
<evidence type="ECO:0000256" key="4">
    <source>
        <dbReference type="ARBA" id="ARBA00022989"/>
    </source>
</evidence>
<evidence type="ECO:0000313" key="10">
    <source>
        <dbReference type="Proteomes" id="UP000178656"/>
    </source>
</evidence>
<feature type="domain" description="DUF4131" evidence="8">
    <location>
        <begin position="27"/>
        <end position="168"/>
    </location>
</feature>
<keyword evidence="4 6" id="KW-1133">Transmembrane helix</keyword>
<keyword evidence="2" id="KW-1003">Cell membrane</keyword>
<feature type="domain" description="ComEC/Rec2-related protein" evidence="7">
    <location>
        <begin position="208"/>
        <end position="440"/>
    </location>
</feature>
<evidence type="ECO:0000256" key="3">
    <source>
        <dbReference type="ARBA" id="ARBA00022692"/>
    </source>
</evidence>
<dbReference type="InterPro" id="IPR004477">
    <property type="entry name" value="ComEC_N"/>
</dbReference>
<evidence type="ECO:0000313" key="9">
    <source>
        <dbReference type="EMBL" id="OGF35955.1"/>
    </source>
</evidence>